<protein>
    <submittedName>
        <fullName evidence="6">LysR family transcriptional regulator</fullName>
    </submittedName>
</protein>
<organism evidence="6 7">
    <name type="scientific">Alicyclobacillus fastidiosus</name>
    <dbReference type="NCBI Taxonomy" id="392011"/>
    <lineage>
        <taxon>Bacteria</taxon>
        <taxon>Bacillati</taxon>
        <taxon>Bacillota</taxon>
        <taxon>Bacilli</taxon>
        <taxon>Bacillales</taxon>
        <taxon>Alicyclobacillaceae</taxon>
        <taxon>Alicyclobacillus</taxon>
    </lineage>
</organism>
<keyword evidence="4" id="KW-0804">Transcription</keyword>
<evidence type="ECO:0000256" key="4">
    <source>
        <dbReference type="ARBA" id="ARBA00023163"/>
    </source>
</evidence>
<keyword evidence="2" id="KW-0805">Transcription regulation</keyword>
<accession>A0ABY6ZHP1</accession>
<reference evidence="6" key="1">
    <citation type="submission" date="2022-08" db="EMBL/GenBank/DDBJ databases">
        <title>Alicyclobacillus fastidiosus DSM 17978, complete genome.</title>
        <authorList>
            <person name="Wang Q."/>
            <person name="Cai R."/>
            <person name="Wang Z."/>
        </authorList>
    </citation>
    <scope>NUCLEOTIDE SEQUENCE</scope>
    <source>
        <strain evidence="6">DSM 17978</strain>
    </source>
</reference>
<gene>
    <name evidence="6" type="ORF">NZD89_02285</name>
</gene>
<sequence>MELKQLVVFQVAAQESNFTRTAEILNYAQSTVTSQIQSLESELGVSLFERLGKRVILTEKGRRFKQYADQILALSKEARSEMGEGDEPSGTLVICAQETQTTYRLPPLLHEFQRRYPKVQLVFRPGISDADIRVYLGTGQLDAAFLFEPPVSSDTLIVEPLCNERIVVVSHPQHPLVNMVEVKPEHIENQTVLLTENGCHYRRRFEDTLIDEGIQLAGKLELGNVEAIKRCVMAGIGIAALPEVTVEEEVSQGQMAILPWTGCDFDIVTQLAWHKDKWMSPALSSFIEVCKEIILDKTNTPYMTEKQPM</sequence>
<feature type="domain" description="HTH lysR-type" evidence="5">
    <location>
        <begin position="1"/>
        <end position="58"/>
    </location>
</feature>
<dbReference type="SUPFAM" id="SSF53850">
    <property type="entry name" value="Periplasmic binding protein-like II"/>
    <property type="match status" value="1"/>
</dbReference>
<keyword evidence="7" id="KW-1185">Reference proteome</keyword>
<evidence type="ECO:0000259" key="5">
    <source>
        <dbReference type="PROSITE" id="PS50931"/>
    </source>
</evidence>
<dbReference type="PRINTS" id="PR00039">
    <property type="entry name" value="HTHLYSR"/>
</dbReference>
<evidence type="ECO:0000256" key="2">
    <source>
        <dbReference type="ARBA" id="ARBA00023015"/>
    </source>
</evidence>
<dbReference type="RefSeq" id="WP_268006240.1">
    <property type="nucleotide sequence ID" value="NZ_BSUT01000001.1"/>
</dbReference>
<dbReference type="PROSITE" id="PS50931">
    <property type="entry name" value="HTH_LYSR"/>
    <property type="match status" value="1"/>
</dbReference>
<evidence type="ECO:0000313" key="6">
    <source>
        <dbReference type="EMBL" id="WAH42357.1"/>
    </source>
</evidence>
<evidence type="ECO:0000313" key="7">
    <source>
        <dbReference type="Proteomes" id="UP001164761"/>
    </source>
</evidence>
<dbReference type="PANTHER" id="PTHR30126">
    <property type="entry name" value="HTH-TYPE TRANSCRIPTIONAL REGULATOR"/>
    <property type="match status" value="1"/>
</dbReference>
<name>A0ABY6ZHP1_9BACL</name>
<comment type="similarity">
    <text evidence="1">Belongs to the LysR transcriptional regulatory family.</text>
</comment>
<dbReference type="InterPro" id="IPR005119">
    <property type="entry name" value="LysR_subst-bd"/>
</dbReference>
<dbReference type="SUPFAM" id="SSF46785">
    <property type="entry name" value="Winged helix' DNA-binding domain"/>
    <property type="match status" value="1"/>
</dbReference>
<dbReference type="Proteomes" id="UP001164761">
    <property type="component" value="Chromosome"/>
</dbReference>
<dbReference type="Gene3D" id="1.10.10.10">
    <property type="entry name" value="Winged helix-like DNA-binding domain superfamily/Winged helix DNA-binding domain"/>
    <property type="match status" value="1"/>
</dbReference>
<proteinExistence type="inferred from homology"/>
<dbReference type="InterPro" id="IPR000847">
    <property type="entry name" value="LysR_HTH_N"/>
</dbReference>
<dbReference type="Gene3D" id="3.40.190.290">
    <property type="match status" value="1"/>
</dbReference>
<dbReference type="Pfam" id="PF03466">
    <property type="entry name" value="LysR_substrate"/>
    <property type="match status" value="1"/>
</dbReference>
<dbReference type="Pfam" id="PF00126">
    <property type="entry name" value="HTH_1"/>
    <property type="match status" value="1"/>
</dbReference>
<keyword evidence="3" id="KW-0238">DNA-binding</keyword>
<dbReference type="CDD" id="cd05466">
    <property type="entry name" value="PBP2_LTTR_substrate"/>
    <property type="match status" value="1"/>
</dbReference>
<dbReference type="EMBL" id="CP104067">
    <property type="protein sequence ID" value="WAH42357.1"/>
    <property type="molecule type" value="Genomic_DNA"/>
</dbReference>
<evidence type="ECO:0000256" key="3">
    <source>
        <dbReference type="ARBA" id="ARBA00023125"/>
    </source>
</evidence>
<evidence type="ECO:0000256" key="1">
    <source>
        <dbReference type="ARBA" id="ARBA00009437"/>
    </source>
</evidence>
<dbReference type="InterPro" id="IPR036388">
    <property type="entry name" value="WH-like_DNA-bd_sf"/>
</dbReference>
<dbReference type="InterPro" id="IPR036390">
    <property type="entry name" value="WH_DNA-bd_sf"/>
</dbReference>
<dbReference type="PANTHER" id="PTHR30126:SF100">
    <property type="entry name" value="LYSR-FAMILY TRANSCRIPTIONAL REGULATOR"/>
    <property type="match status" value="1"/>
</dbReference>